<feature type="domain" description="HTH araC/xylS-type" evidence="4">
    <location>
        <begin position="19"/>
        <end position="118"/>
    </location>
</feature>
<dbReference type="PROSITE" id="PS01124">
    <property type="entry name" value="HTH_ARAC_FAMILY_2"/>
    <property type="match status" value="1"/>
</dbReference>
<dbReference type="PANTHER" id="PTHR40055:SF1">
    <property type="entry name" value="TRANSCRIPTIONAL REGULATOR YGIV-RELATED"/>
    <property type="match status" value="1"/>
</dbReference>
<keyword evidence="3" id="KW-0804">Transcription</keyword>
<dbReference type="InterPro" id="IPR029442">
    <property type="entry name" value="GyrI-like"/>
</dbReference>
<gene>
    <name evidence="5" type="ORF">TW77_14805</name>
</gene>
<dbReference type="PANTHER" id="PTHR40055">
    <property type="entry name" value="TRANSCRIPTIONAL REGULATOR YGIV-RELATED"/>
    <property type="match status" value="1"/>
</dbReference>
<dbReference type="InterPro" id="IPR011256">
    <property type="entry name" value="Reg_factor_effector_dom_sf"/>
</dbReference>
<dbReference type="InterPro" id="IPR009057">
    <property type="entry name" value="Homeodomain-like_sf"/>
</dbReference>
<keyword evidence="6" id="KW-1185">Reference proteome</keyword>
<evidence type="ECO:0000256" key="3">
    <source>
        <dbReference type="ARBA" id="ARBA00023163"/>
    </source>
</evidence>
<dbReference type="EMBL" id="JXYA01000033">
    <property type="protein sequence ID" value="KJZ07652.1"/>
    <property type="molecule type" value="Genomic_DNA"/>
</dbReference>
<evidence type="ECO:0000313" key="6">
    <source>
        <dbReference type="Proteomes" id="UP000033452"/>
    </source>
</evidence>
<dbReference type="InterPro" id="IPR018062">
    <property type="entry name" value="HTH_AraC-typ_CS"/>
</dbReference>
<accession>A0A0F4QLX9</accession>
<name>A0A0F4QLX9_9GAMM</name>
<sequence length="327" mass="37037">MQHIDQHNKHRDLYFERLKPVVAYIHNHPDQSVTLEQAAVLSHFSKYHFQRIFSALMGESLTQYSNRVRLERAASLLFFHPDKSVTDIALDCGYSGSANFTRSFKEHYGITPVSVRKTERLRKQLANSLTPQKINVELLMQLQAERVSAHPPALNPTPERIINIDSMTLCTLRAPRGYHLDGIWQCWEQLQQWAQTHDLDPQTTTKLGFGHDNPLFTPLDKARYDGALGIPDGLKSAVVSPFRLSTLAAGQYAVFRYHDLVGNLLPFQLALYAAWLPNSGFEPDDAPLIEHYNQPTERNNEADPASHVIALEIWLKVKPLAKAAPVS</sequence>
<evidence type="ECO:0000256" key="1">
    <source>
        <dbReference type="ARBA" id="ARBA00023015"/>
    </source>
</evidence>
<comment type="caution">
    <text evidence="5">The sequence shown here is derived from an EMBL/GenBank/DDBJ whole genome shotgun (WGS) entry which is preliminary data.</text>
</comment>
<dbReference type="PROSITE" id="PS00041">
    <property type="entry name" value="HTH_ARAC_FAMILY_1"/>
    <property type="match status" value="1"/>
</dbReference>
<dbReference type="Proteomes" id="UP000033452">
    <property type="component" value="Unassembled WGS sequence"/>
</dbReference>
<dbReference type="InterPro" id="IPR050908">
    <property type="entry name" value="SmbC-like"/>
</dbReference>
<dbReference type="PRINTS" id="PR00032">
    <property type="entry name" value="HTHARAC"/>
</dbReference>
<dbReference type="Gene3D" id="1.10.10.60">
    <property type="entry name" value="Homeodomain-like"/>
    <property type="match status" value="2"/>
</dbReference>
<organism evidence="5 6">
    <name type="scientific">Pseudoalteromonas rubra</name>
    <dbReference type="NCBI Taxonomy" id="43658"/>
    <lineage>
        <taxon>Bacteria</taxon>
        <taxon>Pseudomonadati</taxon>
        <taxon>Pseudomonadota</taxon>
        <taxon>Gammaproteobacteria</taxon>
        <taxon>Alteromonadales</taxon>
        <taxon>Pseudoalteromonadaceae</taxon>
        <taxon>Pseudoalteromonas</taxon>
    </lineage>
</organism>
<dbReference type="SUPFAM" id="SSF55136">
    <property type="entry name" value="Probable bacterial effector-binding domain"/>
    <property type="match status" value="1"/>
</dbReference>
<keyword evidence="2" id="KW-0238">DNA-binding</keyword>
<dbReference type="Pfam" id="PF06445">
    <property type="entry name" value="GyrI-like"/>
    <property type="match status" value="1"/>
</dbReference>
<dbReference type="PATRIC" id="fig|43658.5.peg.3134"/>
<dbReference type="OrthoDB" id="282744at2"/>
<dbReference type="Gene3D" id="3.20.80.10">
    <property type="entry name" value="Regulatory factor, effector binding domain"/>
    <property type="match status" value="1"/>
</dbReference>
<keyword evidence="1" id="KW-0805">Transcription regulation</keyword>
<protein>
    <submittedName>
        <fullName evidence="5">AraC family transcriptional regulator</fullName>
    </submittedName>
</protein>
<dbReference type="InterPro" id="IPR010499">
    <property type="entry name" value="AraC_E-bd"/>
</dbReference>
<dbReference type="SUPFAM" id="SSF46689">
    <property type="entry name" value="Homeodomain-like"/>
    <property type="match status" value="2"/>
</dbReference>
<dbReference type="Pfam" id="PF12833">
    <property type="entry name" value="HTH_18"/>
    <property type="match status" value="1"/>
</dbReference>
<dbReference type="InterPro" id="IPR018060">
    <property type="entry name" value="HTH_AraC"/>
</dbReference>
<evidence type="ECO:0000256" key="2">
    <source>
        <dbReference type="ARBA" id="ARBA00023125"/>
    </source>
</evidence>
<proteinExistence type="predicted"/>
<dbReference type="GO" id="GO:0003700">
    <property type="term" value="F:DNA-binding transcription factor activity"/>
    <property type="evidence" value="ECO:0007669"/>
    <property type="project" value="InterPro"/>
</dbReference>
<evidence type="ECO:0000259" key="4">
    <source>
        <dbReference type="PROSITE" id="PS01124"/>
    </source>
</evidence>
<evidence type="ECO:0000313" key="5">
    <source>
        <dbReference type="EMBL" id="KJZ07652.1"/>
    </source>
</evidence>
<reference evidence="5 6" key="1">
    <citation type="journal article" date="2015" name="BMC Genomics">
        <title>Genome mining reveals unlocked bioactive potential of marine Gram-negative bacteria.</title>
        <authorList>
            <person name="Machado H."/>
            <person name="Sonnenschein E.C."/>
            <person name="Melchiorsen J."/>
            <person name="Gram L."/>
        </authorList>
    </citation>
    <scope>NUCLEOTIDE SEQUENCE [LARGE SCALE GENOMIC DNA]</scope>
    <source>
        <strain evidence="5 6">S2471</strain>
    </source>
</reference>
<dbReference type="RefSeq" id="WP_046005765.1">
    <property type="nucleotide sequence ID" value="NZ_JXYA01000033.1"/>
</dbReference>
<dbReference type="SMART" id="SM00871">
    <property type="entry name" value="AraC_E_bind"/>
    <property type="match status" value="1"/>
</dbReference>
<dbReference type="SMART" id="SM00342">
    <property type="entry name" value="HTH_ARAC"/>
    <property type="match status" value="1"/>
</dbReference>
<dbReference type="GO" id="GO:0043565">
    <property type="term" value="F:sequence-specific DNA binding"/>
    <property type="evidence" value="ECO:0007669"/>
    <property type="project" value="InterPro"/>
</dbReference>
<dbReference type="AlphaFoldDB" id="A0A0F4QLX9"/>
<dbReference type="InterPro" id="IPR020449">
    <property type="entry name" value="Tscrpt_reg_AraC-type_HTH"/>
</dbReference>